<evidence type="ECO:0000313" key="2">
    <source>
        <dbReference type="Proteomes" id="UP000607653"/>
    </source>
</evidence>
<dbReference type="Proteomes" id="UP000607653">
    <property type="component" value="Unassembled WGS sequence"/>
</dbReference>
<proteinExistence type="predicted"/>
<dbReference type="EMBL" id="DUZY01000002">
    <property type="protein sequence ID" value="DAD26154.1"/>
    <property type="molecule type" value="Genomic_DNA"/>
</dbReference>
<evidence type="ECO:0000313" key="1">
    <source>
        <dbReference type="EMBL" id="DAD26154.1"/>
    </source>
</evidence>
<organism evidence="1 2">
    <name type="scientific">Nelumbo nucifera</name>
    <name type="common">Sacred lotus</name>
    <dbReference type="NCBI Taxonomy" id="4432"/>
    <lineage>
        <taxon>Eukaryota</taxon>
        <taxon>Viridiplantae</taxon>
        <taxon>Streptophyta</taxon>
        <taxon>Embryophyta</taxon>
        <taxon>Tracheophyta</taxon>
        <taxon>Spermatophyta</taxon>
        <taxon>Magnoliopsida</taxon>
        <taxon>Proteales</taxon>
        <taxon>Nelumbonaceae</taxon>
        <taxon>Nelumbo</taxon>
    </lineage>
</organism>
<gene>
    <name evidence="1" type="ORF">HUJ06_027622</name>
</gene>
<accession>A0A822XWZ5</accession>
<comment type="caution">
    <text evidence="1">The sequence shown here is derived from an EMBL/GenBank/DDBJ whole genome shotgun (WGS) entry which is preliminary data.</text>
</comment>
<name>A0A822XWZ5_NELNU</name>
<dbReference type="AlphaFoldDB" id="A0A822XWZ5"/>
<keyword evidence="2" id="KW-1185">Reference proteome</keyword>
<reference evidence="1 2" key="1">
    <citation type="journal article" date="2020" name="Mol. Biol. Evol.">
        <title>Distinct Expression and Methylation Patterns for Genes with Different Fates following a Single Whole-Genome Duplication in Flowering Plants.</title>
        <authorList>
            <person name="Shi T."/>
            <person name="Rahmani R.S."/>
            <person name="Gugger P.F."/>
            <person name="Wang M."/>
            <person name="Li H."/>
            <person name="Zhang Y."/>
            <person name="Li Z."/>
            <person name="Wang Q."/>
            <person name="Van de Peer Y."/>
            <person name="Marchal K."/>
            <person name="Chen J."/>
        </authorList>
    </citation>
    <scope>NUCLEOTIDE SEQUENCE [LARGE SCALE GENOMIC DNA]</scope>
    <source>
        <tissue evidence="1">Leaf</tissue>
    </source>
</reference>
<sequence length="44" mass="5479">MLFIKIFHSLPFVFFPRFISFSINSFWQTMELEKMSNTFRQEQQ</sequence>
<protein>
    <submittedName>
        <fullName evidence="1">Uncharacterized protein</fullName>
    </submittedName>
</protein>